<sequence>MQSFATSVVENTRKRAQFRAVWITAVSSLRLSLPSIKQNDWKIGSPCMCAWTCLHFLWERSGEMYILKQTLALTTADIAIAILTASNAIGDIATSSIVTLGNVLSTLKFY</sequence>
<evidence type="ECO:0000313" key="2">
    <source>
        <dbReference type="Proteomes" id="UP000078200"/>
    </source>
</evidence>
<reference evidence="1" key="1">
    <citation type="submission" date="2020-05" db="UniProtKB">
        <authorList>
            <consortium name="EnsemblMetazoa"/>
        </authorList>
    </citation>
    <scope>IDENTIFICATION</scope>
    <source>
        <strain evidence="1">TTRI</strain>
    </source>
</reference>
<evidence type="ECO:0000313" key="1">
    <source>
        <dbReference type="EnsemblMetazoa" id="GAUT026531-PA"/>
    </source>
</evidence>
<proteinExistence type="predicted"/>
<name>A0A1A9V5D3_GLOAU</name>
<dbReference type="VEuPathDB" id="VectorBase:GAUT026531"/>
<dbReference type="Proteomes" id="UP000078200">
    <property type="component" value="Unassembled WGS sequence"/>
</dbReference>
<organism evidence="1 2">
    <name type="scientific">Glossina austeni</name>
    <name type="common">Savannah tsetse fly</name>
    <dbReference type="NCBI Taxonomy" id="7395"/>
    <lineage>
        <taxon>Eukaryota</taxon>
        <taxon>Metazoa</taxon>
        <taxon>Ecdysozoa</taxon>
        <taxon>Arthropoda</taxon>
        <taxon>Hexapoda</taxon>
        <taxon>Insecta</taxon>
        <taxon>Pterygota</taxon>
        <taxon>Neoptera</taxon>
        <taxon>Endopterygota</taxon>
        <taxon>Diptera</taxon>
        <taxon>Brachycera</taxon>
        <taxon>Muscomorpha</taxon>
        <taxon>Hippoboscoidea</taxon>
        <taxon>Glossinidae</taxon>
        <taxon>Glossina</taxon>
    </lineage>
</organism>
<protein>
    <submittedName>
        <fullName evidence="1">Uncharacterized protein</fullName>
    </submittedName>
</protein>
<dbReference type="AlphaFoldDB" id="A0A1A9V5D3"/>
<keyword evidence="2" id="KW-1185">Reference proteome</keyword>
<accession>A0A1A9V5D3</accession>
<dbReference type="EnsemblMetazoa" id="GAUT026531-RA">
    <property type="protein sequence ID" value="GAUT026531-PA"/>
    <property type="gene ID" value="GAUT026531"/>
</dbReference>